<dbReference type="InterPro" id="IPR006599">
    <property type="entry name" value="CARP_motif"/>
</dbReference>
<comment type="function">
    <text evidence="2">The N-terminal domain binds to adenylyl cyclase, thereby enabling adenylyl cyclase to be activated by upstream regulatory signals, such as Ras. The C-terminal domain is required for normal cellular morphology and growth control.</text>
</comment>
<feature type="region of interest" description="Disordered" evidence="5">
    <location>
        <begin position="421"/>
        <end position="480"/>
    </location>
</feature>
<dbReference type="EMBL" id="JAADJZ010000013">
    <property type="protein sequence ID" value="KAF2870746.1"/>
    <property type="molecule type" value="Genomic_DNA"/>
</dbReference>
<dbReference type="FunFam" id="1.25.40.330:FF:000001">
    <property type="entry name" value="Adenylyl cyclase-associated protein"/>
    <property type="match status" value="1"/>
</dbReference>
<sequence>MVAAWGASSLGQRTDAGEASTRGSTLTTCIALCTLHPHPVRAPYRRAASCASCASVHLFLLFAASRRRHAAATCSCPAYSPFPELTTQVPAGPSPLHCAPPRSMAQNNMNNLTTLIKRLEAATSRLEDIASSSTGPEEQAPNGAPTPAPGSTAMGKTSDAAPPPKAVESLPPSIEGFDTLIRTELKAWLHLSGKLGNVIDGQAKAVQQGFTAQRQFLLVATKAKKPDDSTCLEILKDVQVAMEKVDEIRQGNREPALRDPLTMVAHAVGAFSWVTIGGSMKPHEFISELFGGAQISGNNVLKEYRDKPDKTNVEWVRAYYKLFEALSEYTKKYYLTGVTWNKDGIDAREAARQVKNVPSSGPSSSIPPPPPMPTGGIPSLSGPPPPPGAAPAPKKAAATDMNAVFADLNKGGDVTKGLKKVDASQMTHKNPSLRTTDPVPTRSDSSGSLRSKSPAPPGKKPKPESMRTKKPPKKELDGNKWIIDNFESHGEAIEIDAEIQHSVLISRCKNTTIRINGKANAISMDNSSRTSLIIDSLVSSVDVIKCPNFALQVIGTLPTVLLDQVDGATIYLSKDSLNTEIFTSKCSSVNINLPTEDDYAENPLPEQIRSFVQDGQLVSEIVEHAG</sequence>
<dbReference type="InterPro" id="IPR017901">
    <property type="entry name" value="C-CAP_CF_C-like"/>
</dbReference>
<evidence type="ECO:0000256" key="1">
    <source>
        <dbReference type="ARBA" id="ARBA00007659"/>
    </source>
</evidence>
<feature type="compositionally biased region" description="Polar residues" evidence="5">
    <location>
        <begin position="424"/>
        <end position="435"/>
    </location>
</feature>
<dbReference type="InterPro" id="IPR018106">
    <property type="entry name" value="CAP_CS_N"/>
</dbReference>
<feature type="compositionally biased region" description="Basic and acidic residues" evidence="5">
    <location>
        <begin position="461"/>
        <end position="478"/>
    </location>
</feature>
<evidence type="ECO:0000313" key="8">
    <source>
        <dbReference type="Proteomes" id="UP000481861"/>
    </source>
</evidence>
<dbReference type="Gene3D" id="2.160.20.70">
    <property type="match status" value="1"/>
</dbReference>
<dbReference type="InterPro" id="IPR053950">
    <property type="entry name" value="CAP_N"/>
</dbReference>
<dbReference type="SUPFAM" id="SSF101278">
    <property type="entry name" value="N-terminal domain of adenylylcyclase associated protein, CAP"/>
    <property type="match status" value="1"/>
</dbReference>
<evidence type="ECO:0000313" key="7">
    <source>
        <dbReference type="EMBL" id="KAF2870746.1"/>
    </source>
</evidence>
<protein>
    <recommendedName>
        <fullName evidence="3 4">Adenylyl cyclase-associated protein</fullName>
    </recommendedName>
</protein>
<reference evidence="7 8" key="1">
    <citation type="submission" date="2020-01" db="EMBL/GenBank/DDBJ databases">
        <authorList>
            <consortium name="DOE Joint Genome Institute"/>
            <person name="Haridas S."/>
            <person name="Albert R."/>
            <person name="Binder M."/>
            <person name="Bloem J."/>
            <person name="Labutti K."/>
            <person name="Salamov A."/>
            <person name="Andreopoulos B."/>
            <person name="Baker S.E."/>
            <person name="Barry K."/>
            <person name="Bills G."/>
            <person name="Bluhm B.H."/>
            <person name="Cannon C."/>
            <person name="Castanera R."/>
            <person name="Culley D.E."/>
            <person name="Daum C."/>
            <person name="Ezra D."/>
            <person name="Gonzalez J.B."/>
            <person name="Henrissat B."/>
            <person name="Kuo A."/>
            <person name="Liang C."/>
            <person name="Lipzen A."/>
            <person name="Lutzoni F."/>
            <person name="Magnuson J."/>
            <person name="Mondo S."/>
            <person name="Nolan M."/>
            <person name="Ohm R."/>
            <person name="Pangilinan J."/>
            <person name="Park H.-J.H."/>
            <person name="Ramirez L."/>
            <person name="Alfaro M."/>
            <person name="Sun H."/>
            <person name="Tritt A."/>
            <person name="Yoshinaga Y."/>
            <person name="Zwiers L.-H.L."/>
            <person name="Turgeon B.G."/>
            <person name="Goodwin S.B."/>
            <person name="Spatafora J.W."/>
            <person name="Crous P.W."/>
            <person name="Grigoriev I.V."/>
        </authorList>
    </citation>
    <scope>NUCLEOTIDE SEQUENCE [LARGE SCALE GENOMIC DNA]</scope>
    <source>
        <strain evidence="7 8">CBS 611.86</strain>
    </source>
</reference>
<dbReference type="Pfam" id="PF08603">
    <property type="entry name" value="CAP_C"/>
    <property type="match status" value="1"/>
</dbReference>
<dbReference type="SMART" id="SM00673">
    <property type="entry name" value="CARP"/>
    <property type="match status" value="2"/>
</dbReference>
<feature type="region of interest" description="Disordered" evidence="5">
    <location>
        <begin position="352"/>
        <end position="396"/>
    </location>
</feature>
<dbReference type="InterPro" id="IPR036223">
    <property type="entry name" value="CAP_C_sf"/>
</dbReference>
<dbReference type="PANTHER" id="PTHR10652">
    <property type="entry name" value="ADENYLYL CYCLASE-ASSOCIATED PROTEIN"/>
    <property type="match status" value="1"/>
</dbReference>
<dbReference type="InterPro" id="IPR001837">
    <property type="entry name" value="Adenylate_cyclase-assoc_CAP"/>
</dbReference>
<comment type="similarity">
    <text evidence="1 4">Belongs to the CAP family.</text>
</comment>
<dbReference type="Pfam" id="PF21938">
    <property type="entry name" value="CAP_N"/>
    <property type="match status" value="1"/>
</dbReference>
<proteinExistence type="inferred from homology"/>
<dbReference type="GO" id="GO:0008179">
    <property type="term" value="F:adenylate cyclase binding"/>
    <property type="evidence" value="ECO:0007669"/>
    <property type="project" value="TreeGrafter"/>
</dbReference>
<dbReference type="GO" id="GO:0007015">
    <property type="term" value="P:actin filament organization"/>
    <property type="evidence" value="ECO:0007669"/>
    <property type="project" value="TreeGrafter"/>
</dbReference>
<evidence type="ECO:0000259" key="6">
    <source>
        <dbReference type="PROSITE" id="PS51329"/>
    </source>
</evidence>
<comment type="caution">
    <text evidence="7">The sequence shown here is derived from an EMBL/GenBank/DDBJ whole genome shotgun (WGS) entry which is preliminary data.</text>
</comment>
<dbReference type="Gene3D" id="1.25.40.330">
    <property type="entry name" value="Adenylate cyclase-associated CAP, N-terminal domain"/>
    <property type="match status" value="1"/>
</dbReference>
<feature type="domain" description="C-CAP/cofactor C-like" evidence="6">
    <location>
        <begin position="471"/>
        <end position="604"/>
    </location>
</feature>
<dbReference type="SUPFAM" id="SSF69340">
    <property type="entry name" value="C-terminal domain of adenylylcyclase associated protein"/>
    <property type="match status" value="1"/>
</dbReference>
<dbReference type="GO" id="GO:0005737">
    <property type="term" value="C:cytoplasm"/>
    <property type="evidence" value="ECO:0007669"/>
    <property type="project" value="TreeGrafter"/>
</dbReference>
<dbReference type="Pfam" id="PF01213">
    <property type="entry name" value="CAP_N-CM"/>
    <property type="match status" value="1"/>
</dbReference>
<evidence type="ECO:0000256" key="5">
    <source>
        <dbReference type="SAM" id="MobiDB-lite"/>
    </source>
</evidence>
<dbReference type="PANTHER" id="PTHR10652:SF0">
    <property type="entry name" value="ADENYLYL CYCLASE-ASSOCIATED PROTEIN"/>
    <property type="match status" value="1"/>
</dbReference>
<dbReference type="InterPro" id="IPR013912">
    <property type="entry name" value="Adenylate_cyclase-assoc_CAP_C"/>
</dbReference>
<dbReference type="FunFam" id="2.160.20.70:FF:000008">
    <property type="entry name" value="Adenylyl cyclase-associated protein"/>
    <property type="match status" value="1"/>
</dbReference>
<evidence type="ECO:0000256" key="3">
    <source>
        <dbReference type="ARBA" id="ARBA00072052"/>
    </source>
</evidence>
<evidence type="ECO:0000256" key="2">
    <source>
        <dbReference type="ARBA" id="ARBA00054756"/>
    </source>
</evidence>
<feature type="compositionally biased region" description="Pro residues" evidence="5">
    <location>
        <begin position="381"/>
        <end position="390"/>
    </location>
</feature>
<dbReference type="OrthoDB" id="77251at2759"/>
<keyword evidence="8" id="KW-1185">Reference proteome</keyword>
<dbReference type="InterPro" id="IPR036222">
    <property type="entry name" value="CAP_N_sf"/>
</dbReference>
<feature type="region of interest" description="Disordered" evidence="5">
    <location>
        <begin position="1"/>
        <end position="20"/>
    </location>
</feature>
<dbReference type="GO" id="GO:0003779">
    <property type="term" value="F:actin binding"/>
    <property type="evidence" value="ECO:0007669"/>
    <property type="project" value="InterPro"/>
</dbReference>
<gene>
    <name evidence="7" type="ORF">BDV95DRAFT_574531</name>
</gene>
<dbReference type="Proteomes" id="UP000481861">
    <property type="component" value="Unassembled WGS sequence"/>
</dbReference>
<organism evidence="7 8">
    <name type="scientific">Massariosphaeria phaeospora</name>
    <dbReference type="NCBI Taxonomy" id="100035"/>
    <lineage>
        <taxon>Eukaryota</taxon>
        <taxon>Fungi</taxon>
        <taxon>Dikarya</taxon>
        <taxon>Ascomycota</taxon>
        <taxon>Pezizomycotina</taxon>
        <taxon>Dothideomycetes</taxon>
        <taxon>Pleosporomycetidae</taxon>
        <taxon>Pleosporales</taxon>
        <taxon>Pleosporales incertae sedis</taxon>
        <taxon>Massariosphaeria</taxon>
    </lineage>
</organism>
<dbReference type="InterPro" id="IPR013992">
    <property type="entry name" value="Adenylate_cyclase-assoc_CAP_N"/>
</dbReference>
<dbReference type="PROSITE" id="PS51329">
    <property type="entry name" value="C_CAP_COFACTOR_C"/>
    <property type="match status" value="1"/>
</dbReference>
<dbReference type="PROSITE" id="PS01088">
    <property type="entry name" value="CAP_1"/>
    <property type="match status" value="1"/>
</dbReference>
<evidence type="ECO:0000256" key="4">
    <source>
        <dbReference type="RuleBase" id="RU000647"/>
    </source>
</evidence>
<dbReference type="GO" id="GO:0019933">
    <property type="term" value="P:cAMP-mediated signaling"/>
    <property type="evidence" value="ECO:0007669"/>
    <property type="project" value="TreeGrafter"/>
</dbReference>
<feature type="compositionally biased region" description="Low complexity" evidence="5">
    <location>
        <begin position="443"/>
        <end position="453"/>
    </location>
</feature>
<accession>A0A7C8I6T3</accession>
<dbReference type="InterPro" id="IPR016098">
    <property type="entry name" value="CAP/MinC_C"/>
</dbReference>
<feature type="region of interest" description="Disordered" evidence="5">
    <location>
        <begin position="127"/>
        <end position="172"/>
    </location>
</feature>
<name>A0A7C8I6T3_9PLEO</name>
<dbReference type="AlphaFoldDB" id="A0A7C8I6T3"/>